<dbReference type="InterPro" id="IPR036526">
    <property type="entry name" value="C-N_Hydrolase_sf"/>
</dbReference>
<dbReference type="InterPro" id="IPR014729">
    <property type="entry name" value="Rossmann-like_a/b/a_fold"/>
</dbReference>
<evidence type="ECO:0000313" key="3">
    <source>
        <dbReference type="EMBL" id="RHD57669.1"/>
    </source>
</evidence>
<proteinExistence type="predicted"/>
<dbReference type="InterPro" id="IPR022310">
    <property type="entry name" value="NAD/GMP_synthase"/>
</dbReference>
<dbReference type="RefSeq" id="WP_118271423.1">
    <property type="nucleotide sequence ID" value="NZ_QSJI01000001.1"/>
</dbReference>
<dbReference type="GO" id="GO:0006163">
    <property type="term" value="P:purine nucleotide metabolic process"/>
    <property type="evidence" value="ECO:0007669"/>
    <property type="project" value="UniProtKB-ARBA"/>
</dbReference>
<dbReference type="AlphaFoldDB" id="A0A414G0W8"/>
<dbReference type="EMBL" id="QSJI01000001">
    <property type="protein sequence ID" value="RHD57669.1"/>
    <property type="molecule type" value="Genomic_DNA"/>
</dbReference>
<reference evidence="3 4" key="1">
    <citation type="submission" date="2018-08" db="EMBL/GenBank/DDBJ databases">
        <title>A genome reference for cultivated species of the human gut microbiota.</title>
        <authorList>
            <person name="Zou Y."/>
            <person name="Xue W."/>
            <person name="Luo G."/>
        </authorList>
    </citation>
    <scope>NUCLEOTIDE SEQUENCE [LARGE SCALE GENOMIC DNA]</scope>
    <source>
        <strain evidence="3 4">AM30-5LB</strain>
    </source>
</reference>
<dbReference type="SUPFAM" id="SSF56317">
    <property type="entry name" value="Carbon-nitrogen hydrolase"/>
    <property type="match status" value="1"/>
</dbReference>
<feature type="domain" description="NAD/GMP synthase" evidence="2">
    <location>
        <begin position="259"/>
        <end position="331"/>
    </location>
</feature>
<name>A0A414G0W8_9ACTN</name>
<accession>A0A414G0W8</accession>
<comment type="caution">
    <text evidence="3">The sequence shown here is derived from an EMBL/GenBank/DDBJ whole genome shotgun (WGS) entry which is preliminary data.</text>
</comment>
<dbReference type="Proteomes" id="UP000286050">
    <property type="component" value="Unassembled WGS sequence"/>
</dbReference>
<sequence>MRIALAQIGARLGDFDGICSRVEQQVYLAQDAGADLLCVPAPLMCGVTPGALVDYPNYEHDLLRALDRLAAICDAAGVACIVPAVLSLEVGQLFEAFLLRRGRVVPLRLTMIRHQEGVPVSPWSPPVFDVAGTRIAVTFDAQRDLASLPGGCDLLLHFPVNGLDVTDCDSAAAAALPTGQMTERVARAGIWMACMAPVGGYDDAVYTGGSYVLDDGGRVVALAPCFEESLLVQDVVRGVPCEAVEDRKIPCFDRGTWMWNGLRLHLRDSVAAQCAGRVLVALDGGLASSLLACLAVDALGSRSVIALHVEHDAASDGTAQEFHALRSRLAREVASRLHIRMVERVAPDIRPLLDGDEPGNPGISVPTAQAHVDALMMEDVAQIELAMPLSALTKTDYALRPRVGARANVATLAPFGDVYLTSLEWLARARNRISAVLPEELLGLNAVACDMATVLRDAVCQLGADGDIADRALSSLLALDPSQIDGALEAHVDRNAVLDDLPLFASDPESAALILMIVRSGEASRRLLPSCPIVSSRSFVERAWPSMLGWSDMGRHGQERLRAADLADAEFHRLEKRGAARAERARGEIMDMLADLLGITPEQRRELMGEEGLERMGEQLKDAEQSVREALGRMASEGLGPEAFGLGSQDGDAGASGRAGFFSLN</sequence>
<dbReference type="Pfam" id="PF02540">
    <property type="entry name" value="NAD_synthase"/>
    <property type="match status" value="1"/>
</dbReference>
<protein>
    <recommendedName>
        <fullName evidence="2">NAD/GMP synthase domain-containing protein</fullName>
    </recommendedName>
</protein>
<dbReference type="Gene3D" id="3.40.50.620">
    <property type="entry name" value="HUPs"/>
    <property type="match status" value="1"/>
</dbReference>
<dbReference type="Gene3D" id="3.60.110.10">
    <property type="entry name" value="Carbon-nitrogen hydrolase"/>
    <property type="match status" value="1"/>
</dbReference>
<evidence type="ECO:0000256" key="1">
    <source>
        <dbReference type="SAM" id="MobiDB-lite"/>
    </source>
</evidence>
<gene>
    <name evidence="3" type="ORF">DW787_02200</name>
</gene>
<organism evidence="3 4">
    <name type="scientific">Collinsella intestinalis</name>
    <dbReference type="NCBI Taxonomy" id="147207"/>
    <lineage>
        <taxon>Bacteria</taxon>
        <taxon>Bacillati</taxon>
        <taxon>Actinomycetota</taxon>
        <taxon>Coriobacteriia</taxon>
        <taxon>Coriobacteriales</taxon>
        <taxon>Coriobacteriaceae</taxon>
        <taxon>Collinsella</taxon>
    </lineage>
</organism>
<dbReference type="SUPFAM" id="SSF52402">
    <property type="entry name" value="Adenine nucleotide alpha hydrolases-like"/>
    <property type="match status" value="1"/>
</dbReference>
<evidence type="ECO:0000259" key="2">
    <source>
        <dbReference type="Pfam" id="PF02540"/>
    </source>
</evidence>
<evidence type="ECO:0000313" key="4">
    <source>
        <dbReference type="Proteomes" id="UP000286050"/>
    </source>
</evidence>
<feature type="region of interest" description="Disordered" evidence="1">
    <location>
        <begin position="641"/>
        <end position="665"/>
    </location>
</feature>